<reference evidence="1" key="1">
    <citation type="submission" date="2022-11" db="UniProtKB">
        <authorList>
            <consortium name="EnsemblMetazoa"/>
        </authorList>
    </citation>
    <scope>IDENTIFICATION</scope>
</reference>
<evidence type="ECO:0000313" key="2">
    <source>
        <dbReference type="Proteomes" id="UP000887567"/>
    </source>
</evidence>
<dbReference type="Proteomes" id="UP000887567">
    <property type="component" value="Unplaced"/>
</dbReference>
<dbReference type="OrthoDB" id="5968987at2759"/>
<dbReference type="RefSeq" id="XP_020899104.2">
    <property type="nucleotide sequence ID" value="XM_021043445.2"/>
</dbReference>
<dbReference type="KEGG" id="epa:110237840"/>
<sequence length="712" mass="81335">MTDVARGSNGEVNKEYLKKKKFSRKHRQKFTLDLLNVMARLGEDYIWINRTKKAERTFKFLVTLTSEREEASRFFKISKQRLAFLNKEGFDRFGRNKYLAPLLTWETFKEQLEGIKSYAMDYENAYNQLQEAINNEDNTDAISKKLPESVLTQVKEQKSRLMEDKRIALTEKGLYVPAIKELEVIMSNALVRIKDISAQLSTDAEFTIEDMFAIMQGITGFLGDVLGGDPWAALGTFLGTYAHFAVKCTLSSLGEIKGKLNKWLTFGKEYKALQDSSELDFDRLDPGAVPEVMQANLDMNKEGLTADLVCLLTGRLPEHHSGLAEFNEQIERFFIAGSARIDLIAKVIDLDNDIGGHNFNIPNLEETASKIENLRNSEGSPIAENIQQTFLDDLLTSYQNMENTFLQKLWLLYKSFEFRTLWPVSDSLIGFQRTTSEAAPTTGQLQGIVQLNKVFQEIDQIENKGQNCFTKFGYVTDTHKWSFDQEQHIALFNSLHQGKASFHLHIKDSCPTCFNVRVLKMYIELYGDNTQENDGMPSKVYLNVTRGSVSYFKDAQNKLRRFRQSLLSKEFQFNRFAITDKEKCIEATKNGQADSSFCITKKDPRLMPMCSRLSDSFDAENKLLGSPECPSPFGTYTIEMPIDENLACQDTQAITNKNCKEFDRTKYTKMNVWVLNLYWSGSYPTGPDDARCQVLDEVKGQNETRISLSTDQ</sequence>
<keyword evidence="2" id="KW-1185">Reference proteome</keyword>
<organism evidence="1 2">
    <name type="scientific">Exaiptasia diaphana</name>
    <name type="common">Tropical sea anemone</name>
    <name type="synonym">Aiptasia pulchella</name>
    <dbReference type="NCBI Taxonomy" id="2652724"/>
    <lineage>
        <taxon>Eukaryota</taxon>
        <taxon>Metazoa</taxon>
        <taxon>Cnidaria</taxon>
        <taxon>Anthozoa</taxon>
        <taxon>Hexacorallia</taxon>
        <taxon>Actiniaria</taxon>
        <taxon>Aiptasiidae</taxon>
        <taxon>Exaiptasia</taxon>
    </lineage>
</organism>
<protein>
    <submittedName>
        <fullName evidence="1">Uncharacterized protein</fullName>
    </submittedName>
</protein>
<dbReference type="AlphaFoldDB" id="A0A913X568"/>
<dbReference type="EnsemblMetazoa" id="XM_021043445.2">
    <property type="protein sequence ID" value="XP_020899104.2"/>
    <property type="gene ID" value="LOC110237840"/>
</dbReference>
<accession>A0A913X568</accession>
<dbReference type="GeneID" id="110237840"/>
<proteinExistence type="predicted"/>
<name>A0A913X568_EXADI</name>
<evidence type="ECO:0000313" key="1">
    <source>
        <dbReference type="EnsemblMetazoa" id="XP_020899104.2"/>
    </source>
</evidence>